<evidence type="ECO:0000256" key="11">
    <source>
        <dbReference type="ARBA" id="ARBA00023136"/>
    </source>
</evidence>
<dbReference type="NCBIfam" id="NF003962">
    <property type="entry name" value="PRK05454.2-5"/>
    <property type="match status" value="1"/>
</dbReference>
<comment type="subcellular location">
    <subcellularLocation>
        <location evidence="1">Cell inner membrane</location>
        <topology evidence="1">Multi-pass membrane protein</topology>
    </subcellularLocation>
</comment>
<feature type="domain" description="Glycosyltransferase 2-like" evidence="13">
    <location>
        <begin position="212"/>
        <end position="401"/>
    </location>
</feature>
<sequence length="742" mass="82830">MDSPSPHADSGPPTGAKPYTSLFTAGVRRTIFFGLVFTINLVAGIWLFDLYDRLGLHKAHGLILGLFLLLNGLLTLGTMHAFIGVWDFIRGRRRAICITDLAKSQTGPLTQKHVVVMPVYNEDIVKVCGRVEAIYRSIEAAGQLDAFDFYILSDTTDLNCWVEEEVAWTNMCRRLDGFGKIYYRRRRKNENRKAGNIGDFVRNWGGHYEAMVVLDADSLMDGGDIVKLARTMELYPRLGILQTPPKLIRGGSVFTRMQQFAMRLYGPLFIRGLNYWQLNSGSYWGHNAIIRVRPFSEFCELPALPGREPFGGRILSHDFVEAALMVREGWEVWLAWDIVGTYEEAPPTLVDHLKRDRRWCQGNLQHMWLVFARKFPLPSRVHLFMGIMAYLGSPLWFLFLLFGTYVAWDRHKSGLSDLPVVSRFVEWLDKLATWVSQWPSLQPVSTELRHLRDLALKMAPNDQALILMGLVVVMLFLPKILALIGAVLHGPTRRSFGGAIPLILGVFMEMVLSMFMAPAIMIAHTFMILGMVMGASVSWGNQTRETDGTGWGEAVSVHGPAFIAGVAWTALALWIGPSFALWMSPILIGMLLSIPMSVLTSRVRYGQALKSKKLFSIPEEISPPEIMTLADQAQAAVDAALTAKAPGREGVIAAVVDPYVNGVHVSLLDASDPDEDHAELAEKMLKEGAAALKKDELANILYHGPSVLAMHRAVWSRPFDALHSSWGKAVESYRIRTEPDAV</sequence>
<feature type="transmembrane region" description="Helical" evidence="12">
    <location>
        <begin position="60"/>
        <end position="86"/>
    </location>
</feature>
<dbReference type="InterPro" id="IPR050321">
    <property type="entry name" value="Glycosyltr_2/OpgH_subfam"/>
</dbReference>
<evidence type="ECO:0000256" key="9">
    <source>
        <dbReference type="ARBA" id="ARBA00022692"/>
    </source>
</evidence>
<evidence type="ECO:0000256" key="5">
    <source>
        <dbReference type="ARBA" id="ARBA00022475"/>
    </source>
</evidence>
<evidence type="ECO:0000313" key="14">
    <source>
        <dbReference type="EMBL" id="QUE49981.1"/>
    </source>
</evidence>
<reference evidence="14" key="1">
    <citation type="submission" date="2021-04" db="EMBL/GenBank/DDBJ databases">
        <title>Luteolibacter sp. 32A isolated from the skin of an Anderson's salamander (Ambystoma andersonii).</title>
        <authorList>
            <person name="Spergser J."/>
            <person name="Busse H.-J."/>
        </authorList>
    </citation>
    <scope>NUCLEOTIDE SEQUENCE</scope>
    <source>
        <strain evidence="14">32A</strain>
    </source>
</reference>
<keyword evidence="6" id="KW-0997">Cell inner membrane</keyword>
<dbReference type="KEGG" id="lamb:KBB96_14015"/>
<evidence type="ECO:0000256" key="8">
    <source>
        <dbReference type="ARBA" id="ARBA00022679"/>
    </source>
</evidence>
<comment type="pathway">
    <text evidence="2">Glycan metabolism; osmoregulated periplasmic glucan (OPG) biosynthesis.</text>
</comment>
<dbReference type="GO" id="GO:0005886">
    <property type="term" value="C:plasma membrane"/>
    <property type="evidence" value="ECO:0007669"/>
    <property type="project" value="UniProtKB-SubCell"/>
</dbReference>
<feature type="transmembrane region" description="Helical" evidence="12">
    <location>
        <begin position="464"/>
        <end position="488"/>
    </location>
</feature>
<dbReference type="RefSeq" id="WP_211630070.1">
    <property type="nucleotide sequence ID" value="NZ_CP073100.1"/>
</dbReference>
<evidence type="ECO:0000259" key="13">
    <source>
        <dbReference type="Pfam" id="PF13632"/>
    </source>
</evidence>
<dbReference type="EMBL" id="CP073100">
    <property type="protein sequence ID" value="QUE49981.1"/>
    <property type="molecule type" value="Genomic_DNA"/>
</dbReference>
<feature type="transmembrane region" description="Helical" evidence="12">
    <location>
        <begin position="30"/>
        <end position="48"/>
    </location>
</feature>
<dbReference type="InterPro" id="IPR001173">
    <property type="entry name" value="Glyco_trans_2-like"/>
</dbReference>
<keyword evidence="5" id="KW-1003">Cell membrane</keyword>
<keyword evidence="7 14" id="KW-0328">Glycosyltransferase</keyword>
<dbReference type="AlphaFoldDB" id="A0A975IY37"/>
<feature type="transmembrane region" description="Helical" evidence="12">
    <location>
        <begin position="495"/>
        <end position="515"/>
    </location>
</feature>
<evidence type="ECO:0000256" key="4">
    <source>
        <dbReference type="ARBA" id="ARBA00020585"/>
    </source>
</evidence>
<keyword evidence="11 12" id="KW-0472">Membrane</keyword>
<dbReference type="Pfam" id="PF13632">
    <property type="entry name" value="Glyco_trans_2_3"/>
    <property type="match status" value="1"/>
</dbReference>
<protein>
    <recommendedName>
        <fullName evidence="4">Glucans biosynthesis glucosyltransferase H</fullName>
    </recommendedName>
</protein>
<comment type="similarity">
    <text evidence="3">Belongs to the glycosyltransferase 2 family. OpgH subfamily.</text>
</comment>
<feature type="transmembrane region" description="Helical" evidence="12">
    <location>
        <begin position="551"/>
        <end position="575"/>
    </location>
</feature>
<dbReference type="NCBIfam" id="NF003958">
    <property type="entry name" value="PRK05454.2-1"/>
    <property type="match status" value="1"/>
</dbReference>
<dbReference type="GO" id="GO:0016758">
    <property type="term" value="F:hexosyltransferase activity"/>
    <property type="evidence" value="ECO:0007669"/>
    <property type="project" value="TreeGrafter"/>
</dbReference>
<feature type="transmembrane region" description="Helical" evidence="12">
    <location>
        <begin position="521"/>
        <end position="539"/>
    </location>
</feature>
<evidence type="ECO:0000256" key="1">
    <source>
        <dbReference type="ARBA" id="ARBA00004429"/>
    </source>
</evidence>
<proteinExistence type="inferred from homology"/>
<keyword evidence="9 12" id="KW-0812">Transmembrane</keyword>
<feature type="transmembrane region" description="Helical" evidence="12">
    <location>
        <begin position="383"/>
        <end position="408"/>
    </location>
</feature>
<evidence type="ECO:0000313" key="15">
    <source>
        <dbReference type="Proteomes" id="UP000676169"/>
    </source>
</evidence>
<dbReference type="CDD" id="cd04191">
    <property type="entry name" value="Glucan_BSP_MdoH"/>
    <property type="match status" value="1"/>
</dbReference>
<gene>
    <name evidence="14" type="primary">mdoH</name>
    <name evidence="14" type="ORF">KBB96_14015</name>
</gene>
<keyword evidence="10 12" id="KW-1133">Transmembrane helix</keyword>
<evidence type="ECO:0000256" key="10">
    <source>
        <dbReference type="ARBA" id="ARBA00022989"/>
    </source>
</evidence>
<dbReference type="PANTHER" id="PTHR43867:SF5">
    <property type="entry name" value="GLUCANS BIOSYNTHESIS GLUCOSYLTRANSFERASE H"/>
    <property type="match status" value="1"/>
</dbReference>
<evidence type="ECO:0000256" key="3">
    <source>
        <dbReference type="ARBA" id="ARBA00009337"/>
    </source>
</evidence>
<dbReference type="Proteomes" id="UP000676169">
    <property type="component" value="Chromosome"/>
</dbReference>
<dbReference type="SUPFAM" id="SSF53448">
    <property type="entry name" value="Nucleotide-diphospho-sugar transferases"/>
    <property type="match status" value="1"/>
</dbReference>
<dbReference type="Gene3D" id="3.90.550.10">
    <property type="entry name" value="Spore Coat Polysaccharide Biosynthesis Protein SpsA, Chain A"/>
    <property type="match status" value="1"/>
</dbReference>
<name>A0A975IY37_9BACT</name>
<evidence type="ECO:0000256" key="7">
    <source>
        <dbReference type="ARBA" id="ARBA00022676"/>
    </source>
</evidence>
<evidence type="ECO:0000256" key="2">
    <source>
        <dbReference type="ARBA" id="ARBA00005001"/>
    </source>
</evidence>
<accession>A0A975IY37</accession>
<keyword evidence="8 14" id="KW-0808">Transferase</keyword>
<dbReference type="PANTHER" id="PTHR43867">
    <property type="entry name" value="CELLULOSE SYNTHASE CATALYTIC SUBUNIT A [UDP-FORMING]"/>
    <property type="match status" value="1"/>
</dbReference>
<dbReference type="InterPro" id="IPR029044">
    <property type="entry name" value="Nucleotide-diphossugar_trans"/>
</dbReference>
<keyword evidence="15" id="KW-1185">Reference proteome</keyword>
<evidence type="ECO:0000256" key="6">
    <source>
        <dbReference type="ARBA" id="ARBA00022519"/>
    </source>
</evidence>
<evidence type="ECO:0000256" key="12">
    <source>
        <dbReference type="SAM" id="Phobius"/>
    </source>
</evidence>
<feature type="transmembrane region" description="Helical" evidence="12">
    <location>
        <begin position="581"/>
        <end position="603"/>
    </location>
</feature>
<organism evidence="14 15">
    <name type="scientific">Luteolibacter ambystomatis</name>
    <dbReference type="NCBI Taxonomy" id="2824561"/>
    <lineage>
        <taxon>Bacteria</taxon>
        <taxon>Pseudomonadati</taxon>
        <taxon>Verrucomicrobiota</taxon>
        <taxon>Verrucomicrobiia</taxon>
        <taxon>Verrucomicrobiales</taxon>
        <taxon>Verrucomicrobiaceae</taxon>
        <taxon>Luteolibacter</taxon>
    </lineage>
</organism>